<dbReference type="InterPro" id="IPR049730">
    <property type="entry name" value="SNF2/RAD54-like_C"/>
</dbReference>
<dbReference type="GO" id="GO:0015616">
    <property type="term" value="F:DNA translocase activity"/>
    <property type="evidence" value="ECO:0007669"/>
    <property type="project" value="TreeGrafter"/>
</dbReference>
<name>A0A699YFC1_HAELA</name>
<dbReference type="Pfam" id="PF00271">
    <property type="entry name" value="Helicase_C"/>
    <property type="match status" value="1"/>
</dbReference>
<organism evidence="3 4">
    <name type="scientific">Haematococcus lacustris</name>
    <name type="common">Green alga</name>
    <name type="synonym">Haematococcus pluvialis</name>
    <dbReference type="NCBI Taxonomy" id="44745"/>
    <lineage>
        <taxon>Eukaryota</taxon>
        <taxon>Viridiplantae</taxon>
        <taxon>Chlorophyta</taxon>
        <taxon>core chlorophytes</taxon>
        <taxon>Chlorophyceae</taxon>
        <taxon>CS clade</taxon>
        <taxon>Chlamydomonadales</taxon>
        <taxon>Haematococcaceae</taxon>
        <taxon>Haematococcus</taxon>
    </lineage>
</organism>
<dbReference type="InterPro" id="IPR050496">
    <property type="entry name" value="SNF2_RAD54_helicase_repair"/>
</dbReference>
<feature type="domain" description="Helicase C-terminal" evidence="2">
    <location>
        <begin position="1"/>
        <end position="95"/>
    </location>
</feature>
<dbReference type="EMBL" id="BLLF01000190">
    <property type="protein sequence ID" value="GFH08860.1"/>
    <property type="molecule type" value="Genomic_DNA"/>
</dbReference>
<comment type="caution">
    <text evidence="3">The sequence shown here is derived from an EMBL/GenBank/DDBJ whole genome shotgun (WGS) entry which is preliminary data.</text>
</comment>
<dbReference type="InterPro" id="IPR027417">
    <property type="entry name" value="P-loop_NTPase"/>
</dbReference>
<keyword evidence="4" id="KW-1185">Reference proteome</keyword>
<dbReference type="InterPro" id="IPR001650">
    <property type="entry name" value="Helicase_C-like"/>
</dbReference>
<dbReference type="Proteomes" id="UP000485058">
    <property type="component" value="Unassembled WGS sequence"/>
</dbReference>
<evidence type="ECO:0000256" key="1">
    <source>
        <dbReference type="ARBA" id="ARBA00022801"/>
    </source>
</evidence>
<dbReference type="GO" id="GO:0016787">
    <property type="term" value="F:hydrolase activity"/>
    <property type="evidence" value="ECO:0007669"/>
    <property type="project" value="UniProtKB-KW"/>
</dbReference>
<dbReference type="AlphaFoldDB" id="A0A699YFC1"/>
<reference evidence="3 4" key="1">
    <citation type="submission" date="2020-02" db="EMBL/GenBank/DDBJ databases">
        <title>Draft genome sequence of Haematococcus lacustris strain NIES-144.</title>
        <authorList>
            <person name="Morimoto D."/>
            <person name="Nakagawa S."/>
            <person name="Yoshida T."/>
            <person name="Sawayama S."/>
        </authorList>
    </citation>
    <scope>NUCLEOTIDE SEQUENCE [LARGE SCALE GENOMIC DNA]</scope>
    <source>
        <strain evidence="3 4">NIES-144</strain>
    </source>
</reference>
<evidence type="ECO:0000313" key="3">
    <source>
        <dbReference type="EMBL" id="GFH08860.1"/>
    </source>
</evidence>
<dbReference type="PANTHER" id="PTHR45629:SF7">
    <property type="entry name" value="DNA EXCISION REPAIR PROTEIN ERCC-6-RELATED"/>
    <property type="match status" value="1"/>
</dbReference>
<dbReference type="CDD" id="cd18793">
    <property type="entry name" value="SF2_C_SNF"/>
    <property type="match status" value="1"/>
</dbReference>
<dbReference type="PANTHER" id="PTHR45629">
    <property type="entry name" value="SNF2/RAD54 FAMILY MEMBER"/>
    <property type="match status" value="1"/>
</dbReference>
<evidence type="ECO:0000313" key="4">
    <source>
        <dbReference type="Proteomes" id="UP000485058"/>
    </source>
</evidence>
<sequence length="183" mass="20531">MHAAQVGGLGLTLTAANRVVIVDPSWNPSVDNQAVDRAYRIGQTRNVVVYRLITCGTVEEKIYRKQVFKGGLSRAGTEEGAQFRYFTQQQLRDLFQVTSEGLLASDTQRLLHQHHAAQRLSDPDLDQHLHFLTSLEGYTGGSPQLQHLTWPGPLHPHTQGVFCMLLVCDGRHRPTLNFMPEPH</sequence>
<keyword evidence="1" id="KW-0378">Hydrolase</keyword>
<gene>
    <name evidence="3" type="ORF">HaLaN_03895</name>
</gene>
<evidence type="ECO:0000259" key="2">
    <source>
        <dbReference type="PROSITE" id="PS51194"/>
    </source>
</evidence>
<accession>A0A699YFC1</accession>
<protein>
    <recommendedName>
        <fullName evidence="2">Helicase C-terminal domain-containing protein</fullName>
    </recommendedName>
</protein>
<dbReference type="PROSITE" id="PS51194">
    <property type="entry name" value="HELICASE_CTER"/>
    <property type="match status" value="1"/>
</dbReference>
<dbReference type="SUPFAM" id="SSF52540">
    <property type="entry name" value="P-loop containing nucleoside triphosphate hydrolases"/>
    <property type="match status" value="1"/>
</dbReference>
<proteinExistence type="predicted"/>
<dbReference type="Gene3D" id="3.40.50.300">
    <property type="entry name" value="P-loop containing nucleotide triphosphate hydrolases"/>
    <property type="match status" value="1"/>
</dbReference>